<keyword evidence="10" id="KW-1185">Reference proteome</keyword>
<dbReference type="PRINTS" id="PR00039">
    <property type="entry name" value="HTHLYSR"/>
</dbReference>
<dbReference type="InterPro" id="IPR036390">
    <property type="entry name" value="WH_DNA-bd_sf"/>
</dbReference>
<dbReference type="InterPro" id="IPR017685">
    <property type="entry name" value="ArgP"/>
</dbReference>
<gene>
    <name evidence="9" type="ORF">KDK95_21620</name>
</gene>
<proteinExistence type="inferred from homology"/>
<evidence type="ECO:0000259" key="8">
    <source>
        <dbReference type="PROSITE" id="PS50931"/>
    </source>
</evidence>
<evidence type="ECO:0000256" key="2">
    <source>
        <dbReference type="ARBA" id="ARBA00022491"/>
    </source>
</evidence>
<dbReference type="GO" id="GO:0003700">
    <property type="term" value="F:DNA-binding transcription factor activity"/>
    <property type="evidence" value="ECO:0007669"/>
    <property type="project" value="InterPro"/>
</dbReference>
<keyword evidence="6" id="KW-0804">Transcription</keyword>
<keyword evidence="3" id="KW-0805">Transcription regulation</keyword>
<dbReference type="Pfam" id="PF00126">
    <property type="entry name" value="HTH_1"/>
    <property type="match status" value="1"/>
</dbReference>
<dbReference type="SUPFAM" id="SSF46785">
    <property type="entry name" value="Winged helix' DNA-binding domain"/>
    <property type="match status" value="1"/>
</dbReference>
<feature type="domain" description="HTH lysR-type" evidence="8">
    <location>
        <begin position="5"/>
        <end position="61"/>
    </location>
</feature>
<dbReference type="InterPro" id="IPR036388">
    <property type="entry name" value="WH-like_DNA-bd_sf"/>
</dbReference>
<evidence type="ECO:0000256" key="6">
    <source>
        <dbReference type="ARBA" id="ARBA00023163"/>
    </source>
</evidence>
<evidence type="ECO:0000256" key="5">
    <source>
        <dbReference type="ARBA" id="ARBA00023159"/>
    </source>
</evidence>
<dbReference type="FunFam" id="1.10.10.10:FF:000456">
    <property type="entry name" value="LysR family transcriptional regulator ArgP"/>
    <property type="match status" value="1"/>
</dbReference>
<dbReference type="NCBIfam" id="TIGR03298">
    <property type="entry name" value="argP"/>
    <property type="match status" value="1"/>
</dbReference>
<evidence type="ECO:0000256" key="1">
    <source>
        <dbReference type="ARBA" id="ARBA00009437"/>
    </source>
</evidence>
<evidence type="ECO:0000256" key="4">
    <source>
        <dbReference type="ARBA" id="ARBA00023125"/>
    </source>
</evidence>
<dbReference type="InterPro" id="IPR050176">
    <property type="entry name" value="LTTR"/>
</dbReference>
<dbReference type="PROSITE" id="PS50931">
    <property type="entry name" value="HTH_LYSR"/>
    <property type="match status" value="1"/>
</dbReference>
<reference evidence="9" key="1">
    <citation type="submission" date="2021-04" db="EMBL/GenBank/DDBJ databases">
        <title>Genome based classification of Actinospica acidithermotolerans sp. nov., an actinobacterium isolated from an Indonesian hot spring.</title>
        <authorList>
            <person name="Kusuma A.B."/>
            <person name="Putra K.E."/>
            <person name="Nafisah S."/>
            <person name="Loh J."/>
            <person name="Nouioui I."/>
            <person name="Goodfellow M."/>
        </authorList>
    </citation>
    <scope>NUCLEOTIDE SEQUENCE</scope>
    <source>
        <strain evidence="9">MGRD01-02</strain>
    </source>
</reference>
<dbReference type="SUPFAM" id="SSF53850">
    <property type="entry name" value="Periplasmic binding protein-like II"/>
    <property type="match status" value="1"/>
</dbReference>
<sequence length="303" mass="32659">MMQELPLDQVRTLLAAVDEGTFDAAAAALHVTPSAVSQRVKALEQRIGRVLLTRTKPIALTDSGEVLVRYARQLVRLEADAAAELGLDAEQQAPTTIAVAVNADSLSTWFLDALTRIPASLRVGFELLREDEAHTAALLRRGRVAAAVTRDATAVTGCRVTKLGVMRYRASASPAFVERWLSTGPVERTLPAAPVLVFDRNDELQDRFLSTLAGRPPSREQIRHLIPTSEAFLGAVARGIGWGMIPDEQAALLPEGALVEVAPGHSVDVPLYWQQWKLDSPALKALSDAVVSAAQVIGRKLAQ</sequence>
<dbReference type="InterPro" id="IPR000847">
    <property type="entry name" value="LysR_HTH_N"/>
</dbReference>
<keyword evidence="2" id="KW-0678">Repressor</keyword>
<dbReference type="RefSeq" id="WP_212520060.1">
    <property type="nucleotide sequence ID" value="NZ_JAGSOH010000070.1"/>
</dbReference>
<evidence type="ECO:0000256" key="3">
    <source>
        <dbReference type="ARBA" id="ARBA00023015"/>
    </source>
</evidence>
<keyword evidence="4" id="KW-0238">DNA-binding</keyword>
<evidence type="ECO:0000256" key="7">
    <source>
        <dbReference type="ARBA" id="ARBA00074218"/>
    </source>
</evidence>
<protein>
    <recommendedName>
        <fullName evidence="7">HTH-type transcriptional regulator LysG</fullName>
    </recommendedName>
</protein>
<dbReference type="Pfam" id="PF03466">
    <property type="entry name" value="LysR_substrate"/>
    <property type="match status" value="1"/>
</dbReference>
<dbReference type="AlphaFoldDB" id="A0A941EH14"/>
<organism evidence="9 10">
    <name type="scientific">Actinospica acidithermotolerans</name>
    <dbReference type="NCBI Taxonomy" id="2828514"/>
    <lineage>
        <taxon>Bacteria</taxon>
        <taxon>Bacillati</taxon>
        <taxon>Actinomycetota</taxon>
        <taxon>Actinomycetes</taxon>
        <taxon>Catenulisporales</taxon>
        <taxon>Actinospicaceae</taxon>
        <taxon>Actinospica</taxon>
    </lineage>
</organism>
<keyword evidence="5" id="KW-0010">Activator</keyword>
<dbReference type="EMBL" id="JAGSOH010000070">
    <property type="protein sequence ID" value="MBR7828924.1"/>
    <property type="molecule type" value="Genomic_DNA"/>
</dbReference>
<name>A0A941EH14_9ACTN</name>
<dbReference type="Proteomes" id="UP000676325">
    <property type="component" value="Unassembled WGS sequence"/>
</dbReference>
<dbReference type="PANTHER" id="PTHR30579">
    <property type="entry name" value="TRANSCRIPTIONAL REGULATOR"/>
    <property type="match status" value="1"/>
</dbReference>
<comment type="similarity">
    <text evidence="1">Belongs to the LysR transcriptional regulatory family.</text>
</comment>
<evidence type="ECO:0000313" key="10">
    <source>
        <dbReference type="Proteomes" id="UP000676325"/>
    </source>
</evidence>
<dbReference type="Gene3D" id="1.10.10.10">
    <property type="entry name" value="Winged helix-like DNA-binding domain superfamily/Winged helix DNA-binding domain"/>
    <property type="match status" value="1"/>
</dbReference>
<dbReference type="Gene3D" id="3.40.190.290">
    <property type="match status" value="1"/>
</dbReference>
<dbReference type="NCBIfam" id="NF002964">
    <property type="entry name" value="PRK03635.1"/>
    <property type="match status" value="1"/>
</dbReference>
<dbReference type="InterPro" id="IPR005119">
    <property type="entry name" value="LysR_subst-bd"/>
</dbReference>
<comment type="caution">
    <text evidence="9">The sequence shown here is derived from an EMBL/GenBank/DDBJ whole genome shotgun (WGS) entry which is preliminary data.</text>
</comment>
<dbReference type="GO" id="GO:0003677">
    <property type="term" value="F:DNA binding"/>
    <property type="evidence" value="ECO:0007669"/>
    <property type="project" value="UniProtKB-KW"/>
</dbReference>
<dbReference type="PANTHER" id="PTHR30579:SF2">
    <property type="entry name" value="HTH-TYPE TRANSCRIPTIONAL REGULATOR ARGP"/>
    <property type="match status" value="1"/>
</dbReference>
<dbReference type="NCBIfam" id="NF009888">
    <property type="entry name" value="PRK13348.1"/>
    <property type="match status" value="1"/>
</dbReference>
<accession>A0A941EH14</accession>
<evidence type="ECO:0000313" key="9">
    <source>
        <dbReference type="EMBL" id="MBR7828924.1"/>
    </source>
</evidence>